<name>A0A1Q5QC06_TALAT</name>
<dbReference type="SUPFAM" id="SSF53474">
    <property type="entry name" value="alpha/beta-Hydrolases"/>
    <property type="match status" value="1"/>
</dbReference>
<evidence type="ECO:0000313" key="2">
    <source>
        <dbReference type="Proteomes" id="UP000214365"/>
    </source>
</evidence>
<dbReference type="RefSeq" id="XP_020123585.1">
    <property type="nucleotide sequence ID" value="XM_020261814.1"/>
</dbReference>
<proteinExistence type="predicted"/>
<dbReference type="PANTHER" id="PTHR47381">
    <property type="entry name" value="ALPHA/BETA-HYDROLASES SUPERFAMILY PROTEIN"/>
    <property type="match status" value="1"/>
</dbReference>
<dbReference type="OrthoDB" id="2152248at2759"/>
<dbReference type="STRING" id="1441469.A0A1Q5QC06"/>
<reference evidence="1 2" key="1">
    <citation type="submission" date="2015-06" db="EMBL/GenBank/DDBJ databases">
        <title>Talaromyces atroroseus IBT 11181 draft genome.</title>
        <authorList>
            <person name="Rasmussen K.B."/>
            <person name="Rasmussen S."/>
            <person name="Petersen B."/>
            <person name="Sicheritz-Ponten T."/>
            <person name="Mortensen U.H."/>
            <person name="Thrane U."/>
        </authorList>
    </citation>
    <scope>NUCLEOTIDE SEQUENCE [LARGE SCALE GENOMIC DNA]</scope>
    <source>
        <strain evidence="1 2">IBT 11181</strain>
    </source>
</reference>
<dbReference type="Proteomes" id="UP000214365">
    <property type="component" value="Unassembled WGS sequence"/>
</dbReference>
<evidence type="ECO:0008006" key="3">
    <source>
        <dbReference type="Google" id="ProtNLM"/>
    </source>
</evidence>
<comment type="caution">
    <text evidence="1">The sequence shown here is derived from an EMBL/GenBank/DDBJ whole genome shotgun (WGS) entry which is preliminary data.</text>
</comment>
<dbReference type="InterPro" id="IPR029058">
    <property type="entry name" value="AB_hydrolase_fold"/>
</dbReference>
<sequence>MPSPISPLNSYIPPTPSSPLSAETFHIAGILTTVFGLAEIPPDASEIVCLWLLHPRQDSQKDMVGLATAIVHDYYDRRKKSSANSKQKGFIAVAFDARNHGTREIDPMANQAWKSGNENHAPDMFSVYFGTAQDTSTLIDFLPAYIFPNSERSISGHFALGVSLGGHATWLCLLHEPRITAGVVVVGAPDFVALMADRARLSKLTSWLQGDAPGSGFLGSKHFPTGLLETVQKKDPAAVLSGQLDASKKIEFIRTGVYAHPADDDEGKAKTQSILDRHLRGKRILCLSGATDKLVPYRLFEPFMSWLKGIVTPAGGNGGDGDIYLEDIVFKNTAHELTEAMMQEVLRFMYDSVLALDRPNGAKVAKI</sequence>
<dbReference type="GeneID" id="31001834"/>
<protein>
    <recommendedName>
        <fullName evidence="3">AB hydrolase-1 domain-containing protein</fullName>
    </recommendedName>
</protein>
<dbReference type="PANTHER" id="PTHR47381:SF3">
    <property type="entry name" value="ALPHA_BETA-HYDROLASES SUPERFAMILY PROTEIN"/>
    <property type="match status" value="1"/>
</dbReference>
<evidence type="ECO:0000313" key="1">
    <source>
        <dbReference type="EMBL" id="OKL63464.1"/>
    </source>
</evidence>
<dbReference type="Gene3D" id="3.40.50.1820">
    <property type="entry name" value="alpha/beta hydrolase"/>
    <property type="match status" value="1"/>
</dbReference>
<gene>
    <name evidence="1" type="ORF">UA08_02079</name>
</gene>
<organism evidence="1 2">
    <name type="scientific">Talaromyces atroroseus</name>
    <dbReference type="NCBI Taxonomy" id="1441469"/>
    <lineage>
        <taxon>Eukaryota</taxon>
        <taxon>Fungi</taxon>
        <taxon>Dikarya</taxon>
        <taxon>Ascomycota</taxon>
        <taxon>Pezizomycotina</taxon>
        <taxon>Eurotiomycetes</taxon>
        <taxon>Eurotiomycetidae</taxon>
        <taxon>Eurotiales</taxon>
        <taxon>Trichocomaceae</taxon>
        <taxon>Talaromyces</taxon>
        <taxon>Talaromyces sect. Trachyspermi</taxon>
    </lineage>
</organism>
<dbReference type="AlphaFoldDB" id="A0A1Q5QC06"/>
<dbReference type="EMBL" id="LFMY01000002">
    <property type="protein sequence ID" value="OKL63464.1"/>
    <property type="molecule type" value="Genomic_DNA"/>
</dbReference>
<accession>A0A1Q5QC06</accession>
<keyword evidence="2" id="KW-1185">Reference proteome</keyword>